<proteinExistence type="predicted"/>
<reference evidence="1 2" key="1">
    <citation type="submission" date="2019-02" db="EMBL/GenBank/DDBJ databases">
        <title>Apibacter muscae sp. nov.: a novel member of the house fly microbiota.</title>
        <authorList>
            <person name="Park R."/>
        </authorList>
    </citation>
    <scope>NUCLEOTIDE SEQUENCE [LARGE SCALE GENOMIC DNA]</scope>
    <source>
        <strain evidence="1 2">AL1</strain>
    </source>
</reference>
<evidence type="ECO:0000313" key="1">
    <source>
        <dbReference type="EMBL" id="TWP28465.1"/>
    </source>
</evidence>
<sequence length="89" mass="10461">MKKILFLFGLLIINSCSSDDNYDDCKQTWNVTRYYEYPPECENKGEYPSTYDKEFSCNEVKNINEGDRILDSKLASCGGVYIRFNYRVK</sequence>
<accession>A0A563DE18</accession>
<dbReference type="EMBL" id="SELH01000018">
    <property type="protein sequence ID" value="TWP28465.1"/>
    <property type="molecule type" value="Genomic_DNA"/>
</dbReference>
<organism evidence="1 2">
    <name type="scientific">Apibacter muscae</name>
    <dbReference type="NCBI Taxonomy" id="2509004"/>
    <lineage>
        <taxon>Bacteria</taxon>
        <taxon>Pseudomonadati</taxon>
        <taxon>Bacteroidota</taxon>
        <taxon>Flavobacteriia</taxon>
        <taxon>Flavobacteriales</taxon>
        <taxon>Weeksellaceae</taxon>
        <taxon>Apibacter</taxon>
    </lineage>
</organism>
<dbReference type="RefSeq" id="WP_146292539.1">
    <property type="nucleotide sequence ID" value="NZ_SELH01000018.1"/>
</dbReference>
<evidence type="ECO:0000313" key="2">
    <source>
        <dbReference type="Proteomes" id="UP000319499"/>
    </source>
</evidence>
<comment type="caution">
    <text evidence="1">The sequence shown here is derived from an EMBL/GenBank/DDBJ whole genome shotgun (WGS) entry which is preliminary data.</text>
</comment>
<protein>
    <submittedName>
        <fullName evidence="1">Uncharacterized protein</fullName>
    </submittedName>
</protein>
<name>A0A563DE18_9FLAO</name>
<dbReference type="Proteomes" id="UP000319499">
    <property type="component" value="Unassembled WGS sequence"/>
</dbReference>
<keyword evidence="2" id="KW-1185">Reference proteome</keyword>
<gene>
    <name evidence="1" type="ORF">ETU09_05945</name>
</gene>
<dbReference type="AlphaFoldDB" id="A0A563DE18"/>